<feature type="region of interest" description="Disordered" evidence="1">
    <location>
        <begin position="359"/>
        <end position="456"/>
    </location>
</feature>
<dbReference type="EMBL" id="JANBVN010000288">
    <property type="protein sequence ID" value="KAJ9130045.1"/>
    <property type="molecule type" value="Genomic_DNA"/>
</dbReference>
<reference evidence="2" key="1">
    <citation type="submission" date="2022-07" db="EMBL/GenBank/DDBJ databases">
        <title>Fungi with potential for degradation of polypropylene.</title>
        <authorList>
            <person name="Gostincar C."/>
        </authorList>
    </citation>
    <scope>NUCLEOTIDE SEQUENCE</scope>
    <source>
        <strain evidence="2">EXF-13287</strain>
    </source>
</reference>
<dbReference type="InterPro" id="IPR038014">
    <property type="entry name" value="Ies1"/>
</dbReference>
<evidence type="ECO:0000313" key="2">
    <source>
        <dbReference type="EMBL" id="KAJ9130045.1"/>
    </source>
</evidence>
<keyword evidence="3" id="KW-1185">Reference proteome</keyword>
<protein>
    <submittedName>
        <fullName evidence="2">INO80 chromatin remodeling complex Ies1-like protein</fullName>
    </submittedName>
</protein>
<feature type="region of interest" description="Disordered" evidence="1">
    <location>
        <begin position="1"/>
        <end position="75"/>
    </location>
</feature>
<name>A0AA38REL2_9PEZI</name>
<comment type="caution">
    <text evidence="2">The sequence shown here is derived from an EMBL/GenBank/DDBJ whole genome shotgun (WGS) entry which is preliminary data.</text>
</comment>
<dbReference type="Proteomes" id="UP001174691">
    <property type="component" value="Unassembled WGS sequence"/>
</dbReference>
<dbReference type="GO" id="GO:0031011">
    <property type="term" value="C:Ino80 complex"/>
    <property type="evidence" value="ECO:0007669"/>
    <property type="project" value="InterPro"/>
</dbReference>
<organism evidence="2 3">
    <name type="scientific">Coniochaeta hoffmannii</name>
    <dbReference type="NCBI Taxonomy" id="91930"/>
    <lineage>
        <taxon>Eukaryota</taxon>
        <taxon>Fungi</taxon>
        <taxon>Dikarya</taxon>
        <taxon>Ascomycota</taxon>
        <taxon>Pezizomycotina</taxon>
        <taxon>Sordariomycetes</taxon>
        <taxon>Sordariomycetidae</taxon>
        <taxon>Coniochaetales</taxon>
        <taxon>Coniochaetaceae</taxon>
        <taxon>Coniochaeta</taxon>
    </lineage>
</organism>
<gene>
    <name evidence="2" type="ORF">NKR19_g10066</name>
</gene>
<proteinExistence type="predicted"/>
<feature type="compositionally biased region" description="Basic and acidic residues" evidence="1">
    <location>
        <begin position="664"/>
        <end position="678"/>
    </location>
</feature>
<dbReference type="PANTHER" id="PTHR37287">
    <property type="entry name" value="INO EIGHTY SUBUNIT 1"/>
    <property type="match status" value="1"/>
</dbReference>
<sequence length="720" mass="80281">MAPPASSPGAMSDIEHASSPIRAQGSFMTNLTEDEDTKMMDATPDPSEGPRRRRGARDSMAPNGGSHIGKVKHLKKEDGEPLWRKDIQFDFLKAVFDDDRKEFTNSYEPETIGKQCFADLYIDTMSRSSKTSKVLRDKLLSDREAAKGMAMVCLLVNIGRMNTTLNFFPEMRAQLRTYHAIPSLQAHQDPHQYKQLQDAPRLKSILKGGAEDRPEPNTLERIKQCDVPRTNPVNLLFVICQSAPKIAELHFPTGREFHDLIMRTNLSSKSRARAFLWIMWFYLESDFTEEGCEENPFGPGVDYGLDVANQGVPMLEELTPEEEEQENIDTPEEVEFGVAKREMRAKIIEADQLVAETQAKRPGAAVRTKLLDEHTPIPTSGILPRIRPSKHDSDLDSRTSTPPPRSLGPRAGPLSTGGTGRRGGASLKYQIVDHSSPAASSHAIEGIPTRKPRPPTAHQLAVEKNRSQRVEYILNRGIRKEHRKARKLRRGEGAIIRALTRLKYMQDTEERPFENSEDEEVAAQNQQRLALEGIGGDPAVIPSAEPFRERGFGGLTPLASEKDDFGEEPSAYAGALRRMNRRLERWENHTGPELGVIRPIKKERVNGHKNGDDEDDEDRMDMDGTIDPAETEDEQDMLRIAVTHGARRAKTNGSARRTANGHASRMDDDLTDVEKELLGETGGYGGDEGEPADAEDQDEDELTKADMTLLGLDQGESDTD</sequence>
<dbReference type="PANTHER" id="PTHR37287:SF1">
    <property type="entry name" value="INO EIGHTY SUBUNIT 1"/>
    <property type="match status" value="1"/>
</dbReference>
<feature type="region of interest" description="Disordered" evidence="1">
    <location>
        <begin position="603"/>
        <end position="700"/>
    </location>
</feature>
<feature type="compositionally biased region" description="Acidic residues" evidence="1">
    <location>
        <begin position="687"/>
        <end position="700"/>
    </location>
</feature>
<evidence type="ECO:0000313" key="3">
    <source>
        <dbReference type="Proteomes" id="UP001174691"/>
    </source>
</evidence>
<accession>A0AA38REL2</accession>
<dbReference type="AlphaFoldDB" id="A0AA38REL2"/>
<evidence type="ECO:0000256" key="1">
    <source>
        <dbReference type="SAM" id="MobiDB-lite"/>
    </source>
</evidence>